<comment type="subcellular location">
    <subcellularLocation>
        <location evidence="1">Cell membrane</location>
        <topology evidence="1">Multi-pass membrane protein</topology>
    </subcellularLocation>
</comment>
<feature type="transmembrane region" description="Helical" evidence="6">
    <location>
        <begin position="174"/>
        <end position="193"/>
    </location>
</feature>
<evidence type="ECO:0000256" key="6">
    <source>
        <dbReference type="SAM" id="Phobius"/>
    </source>
</evidence>
<protein>
    <submittedName>
        <fullName evidence="8">MFS transporter</fullName>
    </submittedName>
</protein>
<evidence type="ECO:0000256" key="4">
    <source>
        <dbReference type="ARBA" id="ARBA00022989"/>
    </source>
</evidence>
<evidence type="ECO:0000259" key="7">
    <source>
        <dbReference type="PROSITE" id="PS50850"/>
    </source>
</evidence>
<feature type="transmembrane region" description="Helical" evidence="6">
    <location>
        <begin position="147"/>
        <end position="168"/>
    </location>
</feature>
<gene>
    <name evidence="8" type="ORF">LHJ74_13890</name>
</gene>
<keyword evidence="2" id="KW-1003">Cell membrane</keyword>
<sequence length="418" mass="42167">MRTPPPSPVGGAGAGQLSDGKIVAILCTGFFLLDFDLVVINPLLVPVSEDLGAGLGVTTLALTGYLLMLGVMIPVHGGLSDRIGRVRVLRTALLGLGAANLCAALAPNVAVLIAGRAVAGAFAAALIPVSVAYVGDRITMERQQRTMAVLMSFSAVGAASATLAAGALTDLLDWRYPLLIPAVAGPLLAVLYARLPEATAPREDGVGVLGRFAQVLGDGWFRFLIPFTFIEGAAMMGFFNFFNAALQEHGSSVLMSGLVTSAYGVAAIGGSAAVRALDARASGAAMFGWGTGLLFVGYLTAAFTQSVPGILLASACAGLALAVGQSALQAWVLEASAPEARGSAAALVACSVFTGAAVGTAAVGGLVSTGNFGLLFGIAAVATVSISIAGTLARMRFARTGGQRRPAEAKAVSFTDRP</sequence>
<feature type="transmembrane region" description="Helical" evidence="6">
    <location>
        <begin position="286"/>
        <end position="304"/>
    </location>
</feature>
<evidence type="ECO:0000256" key="1">
    <source>
        <dbReference type="ARBA" id="ARBA00004651"/>
    </source>
</evidence>
<feature type="transmembrane region" description="Helical" evidence="6">
    <location>
        <begin position="254"/>
        <end position="274"/>
    </location>
</feature>
<evidence type="ECO:0000256" key="5">
    <source>
        <dbReference type="ARBA" id="ARBA00023136"/>
    </source>
</evidence>
<feature type="transmembrane region" description="Helical" evidence="6">
    <location>
        <begin position="51"/>
        <end position="76"/>
    </location>
</feature>
<name>A0ABT2JTH4_9ACTN</name>
<proteinExistence type="predicted"/>
<dbReference type="PROSITE" id="PS50850">
    <property type="entry name" value="MFS"/>
    <property type="match status" value="1"/>
</dbReference>
<dbReference type="Pfam" id="PF07690">
    <property type="entry name" value="MFS_1"/>
    <property type="match status" value="1"/>
</dbReference>
<dbReference type="Gene3D" id="1.20.1250.20">
    <property type="entry name" value="MFS general substrate transporter like domains"/>
    <property type="match status" value="1"/>
</dbReference>
<feature type="transmembrane region" description="Helical" evidence="6">
    <location>
        <begin position="220"/>
        <end position="242"/>
    </location>
</feature>
<feature type="transmembrane region" description="Helical" evidence="6">
    <location>
        <begin position="113"/>
        <end position="135"/>
    </location>
</feature>
<feature type="transmembrane region" description="Helical" evidence="6">
    <location>
        <begin position="373"/>
        <end position="395"/>
    </location>
</feature>
<evidence type="ECO:0000256" key="2">
    <source>
        <dbReference type="ARBA" id="ARBA00022475"/>
    </source>
</evidence>
<reference evidence="8 9" key="1">
    <citation type="submission" date="2021-10" db="EMBL/GenBank/DDBJ databases">
        <title>Streptomyces gossypii sp. nov., isolated from soil collected from cotton field.</title>
        <authorList>
            <person name="Ge X."/>
            <person name="Chen X."/>
            <person name="Liu W."/>
        </authorList>
    </citation>
    <scope>NUCLEOTIDE SEQUENCE [LARGE SCALE GENOMIC DNA]</scope>
    <source>
        <strain evidence="8 9">N2-109</strain>
    </source>
</reference>
<dbReference type="InterPro" id="IPR011701">
    <property type="entry name" value="MFS"/>
</dbReference>
<dbReference type="EMBL" id="JAJAGO010000006">
    <property type="protein sequence ID" value="MCT2590988.1"/>
    <property type="molecule type" value="Genomic_DNA"/>
</dbReference>
<evidence type="ECO:0000313" key="8">
    <source>
        <dbReference type="EMBL" id="MCT2590988.1"/>
    </source>
</evidence>
<organism evidence="8 9">
    <name type="scientific">Streptomyces gossypii</name>
    <dbReference type="NCBI Taxonomy" id="2883101"/>
    <lineage>
        <taxon>Bacteria</taxon>
        <taxon>Bacillati</taxon>
        <taxon>Actinomycetota</taxon>
        <taxon>Actinomycetes</taxon>
        <taxon>Kitasatosporales</taxon>
        <taxon>Streptomycetaceae</taxon>
        <taxon>Streptomyces</taxon>
    </lineage>
</organism>
<dbReference type="InterPro" id="IPR050189">
    <property type="entry name" value="MFS_Efflux_Transporters"/>
</dbReference>
<dbReference type="RefSeq" id="WP_260218316.1">
    <property type="nucleotide sequence ID" value="NZ_JAJAGO010000006.1"/>
</dbReference>
<dbReference type="SUPFAM" id="SSF103473">
    <property type="entry name" value="MFS general substrate transporter"/>
    <property type="match status" value="1"/>
</dbReference>
<dbReference type="PANTHER" id="PTHR43124:SF3">
    <property type="entry name" value="CHLORAMPHENICOL EFFLUX PUMP RV0191"/>
    <property type="match status" value="1"/>
</dbReference>
<dbReference type="InterPro" id="IPR036259">
    <property type="entry name" value="MFS_trans_sf"/>
</dbReference>
<feature type="transmembrane region" description="Helical" evidence="6">
    <location>
        <begin position="22"/>
        <end position="45"/>
    </location>
</feature>
<feature type="transmembrane region" description="Helical" evidence="6">
    <location>
        <begin position="345"/>
        <end position="367"/>
    </location>
</feature>
<evidence type="ECO:0000256" key="3">
    <source>
        <dbReference type="ARBA" id="ARBA00022692"/>
    </source>
</evidence>
<feature type="domain" description="Major facilitator superfamily (MFS) profile" evidence="7">
    <location>
        <begin position="22"/>
        <end position="397"/>
    </location>
</feature>
<feature type="transmembrane region" description="Helical" evidence="6">
    <location>
        <begin position="310"/>
        <end position="333"/>
    </location>
</feature>
<keyword evidence="3 6" id="KW-0812">Transmembrane</keyword>
<comment type="caution">
    <text evidence="8">The sequence shown here is derived from an EMBL/GenBank/DDBJ whole genome shotgun (WGS) entry which is preliminary data.</text>
</comment>
<keyword evidence="5 6" id="KW-0472">Membrane</keyword>
<accession>A0ABT2JTH4</accession>
<dbReference type="InterPro" id="IPR020846">
    <property type="entry name" value="MFS_dom"/>
</dbReference>
<dbReference type="Proteomes" id="UP001156389">
    <property type="component" value="Unassembled WGS sequence"/>
</dbReference>
<evidence type="ECO:0000313" key="9">
    <source>
        <dbReference type="Proteomes" id="UP001156389"/>
    </source>
</evidence>
<keyword evidence="9" id="KW-1185">Reference proteome</keyword>
<keyword evidence="4 6" id="KW-1133">Transmembrane helix</keyword>
<dbReference type="PANTHER" id="PTHR43124">
    <property type="entry name" value="PURINE EFFLUX PUMP PBUE"/>
    <property type="match status" value="1"/>
</dbReference>